<dbReference type="Proteomes" id="UP000575898">
    <property type="component" value="Unassembled WGS sequence"/>
</dbReference>
<dbReference type="EMBL" id="JACHHY010000013">
    <property type="protein sequence ID" value="MBB5019018.1"/>
    <property type="molecule type" value="Genomic_DNA"/>
</dbReference>
<keyword evidence="2" id="KW-1185">Reference proteome</keyword>
<evidence type="ECO:0000313" key="1">
    <source>
        <dbReference type="EMBL" id="MBB5019018.1"/>
    </source>
</evidence>
<comment type="caution">
    <text evidence="1">The sequence shown here is derived from an EMBL/GenBank/DDBJ whole genome shotgun (WGS) entry which is preliminary data.</text>
</comment>
<evidence type="ECO:0000313" key="2">
    <source>
        <dbReference type="Proteomes" id="UP000575898"/>
    </source>
</evidence>
<evidence type="ECO:0008006" key="3">
    <source>
        <dbReference type="Google" id="ProtNLM"/>
    </source>
</evidence>
<dbReference type="PANTHER" id="PTHR38765:SF1">
    <property type="entry name" value="DUF484 DOMAIN-CONTAINING PROTEIN"/>
    <property type="match status" value="1"/>
</dbReference>
<dbReference type="Pfam" id="PF04340">
    <property type="entry name" value="DUF484"/>
    <property type="match status" value="1"/>
</dbReference>
<organism evidence="1 2">
    <name type="scientific">Chitinivorax tropicus</name>
    <dbReference type="NCBI Taxonomy" id="714531"/>
    <lineage>
        <taxon>Bacteria</taxon>
        <taxon>Pseudomonadati</taxon>
        <taxon>Pseudomonadota</taxon>
        <taxon>Betaproteobacteria</taxon>
        <taxon>Chitinivorax</taxon>
    </lineage>
</organism>
<dbReference type="Gene3D" id="3.30.450.40">
    <property type="match status" value="1"/>
</dbReference>
<dbReference type="AlphaFoldDB" id="A0A840MK41"/>
<proteinExistence type="predicted"/>
<name>A0A840MK41_9PROT</name>
<sequence>MSVDKMVEQTMEANSVVEYLKSHPAFFEIYADVLADIFIPHPHGGHAISITERQMLTLREKARTLESKLGEFLQFAEENDAISEKVHRLALSLLSTSGCADALHRFTYHLLEDFAVPHVAIRYWGFAPGEGPDPALGEVSDTLKALADNLAEPYCGPHVSDEALTWFGEAASRLRSFAQVRLHGGHTTGLLVLASEDPQRFYPEMGTLYLKRIGELLTAALTRAQLHATTD</sequence>
<dbReference type="RefSeq" id="WP_246490962.1">
    <property type="nucleotide sequence ID" value="NZ_JACHHY010000013.1"/>
</dbReference>
<dbReference type="InterPro" id="IPR007435">
    <property type="entry name" value="DUF484"/>
</dbReference>
<dbReference type="PANTHER" id="PTHR38765">
    <property type="entry name" value="DUF484 DOMAIN-CONTAINING PROTEIN"/>
    <property type="match status" value="1"/>
</dbReference>
<reference evidence="1 2" key="1">
    <citation type="submission" date="2020-08" db="EMBL/GenBank/DDBJ databases">
        <title>Genomic Encyclopedia of Type Strains, Phase IV (KMG-IV): sequencing the most valuable type-strain genomes for metagenomic binning, comparative biology and taxonomic classification.</title>
        <authorList>
            <person name="Goeker M."/>
        </authorList>
    </citation>
    <scope>NUCLEOTIDE SEQUENCE [LARGE SCALE GENOMIC DNA]</scope>
    <source>
        <strain evidence="1 2">DSM 27165</strain>
    </source>
</reference>
<protein>
    <recommendedName>
        <fullName evidence="3">DUF484 family protein</fullName>
    </recommendedName>
</protein>
<dbReference type="InterPro" id="IPR029016">
    <property type="entry name" value="GAF-like_dom_sf"/>
</dbReference>
<gene>
    <name evidence="1" type="ORF">HNQ59_002316</name>
</gene>
<accession>A0A840MK41</accession>